<dbReference type="InterPro" id="IPR011761">
    <property type="entry name" value="ATP-grasp"/>
</dbReference>
<dbReference type="PROSITE" id="PS50975">
    <property type="entry name" value="ATP_GRASP"/>
    <property type="match status" value="1"/>
</dbReference>
<name>A0ABU3Q7A3_9SPHN</name>
<sequence>MEAGQQFLSDVREAVLEVAPEDRLLVEKIDIYLGLNPLARCPIMSFQIRACQSPLPIQKLRKLIEAQFHVQLEPMALPPRATGSHKAASLAAAAAAALLNRELGIGTSWGVRPHRDGSADSWIELLLGAPAGPALKATMMAVAAIIGKRRLGDDPVGQQLSILRRLCSSSQPNPMSAYLIDAARANDLPYLSLGRSKRTWQFGWGSRGRIFSGAACNDDGLVAFNIAKYKLNAKHVLHELGLPTPRWQSLAPDEDPAKAIPHIGWPCVVKPVDSSWGDGVTTNICSMTELHAAVSFARGNPPRKLMIEGCEPGSDHRLMVIEGRLFAAARLDPATVTGDGRSSVRQLVQRLNRKRLGPMEETGFLSPIMFDQDLLFRLQSLDLSLDAVLPNGTVLVLRSAANRSAGGSVTDVTAQVHPKIRCWAEQLAATIGLRVAGIDYMSEDISRDPAEIGGGFIEVNATPGLQVLSAAGLDRVAIGTAILGREPDRIPVDLVLTGSENIDKVILGLDREARHAIAWPHGAEIGGTPIAANGLTPFEIVGAVLRHRSVDRCTIVWTCDDMCLFGLPVDRLRRTTLFCAKPGGDWLELLEQISQSVVTSEETTPRMHIAAEPV</sequence>
<feature type="domain" description="ATP-grasp" evidence="2">
    <location>
        <begin position="234"/>
        <end position="496"/>
    </location>
</feature>
<keyword evidence="4" id="KW-1185">Reference proteome</keyword>
<comment type="caution">
    <text evidence="3">The sequence shown here is derived from an EMBL/GenBank/DDBJ whole genome shotgun (WGS) entry which is preliminary data.</text>
</comment>
<dbReference type="Proteomes" id="UP001259572">
    <property type="component" value="Unassembled WGS sequence"/>
</dbReference>
<dbReference type="RefSeq" id="WP_315725505.1">
    <property type="nucleotide sequence ID" value="NZ_JAVUPU010000003.1"/>
</dbReference>
<organism evidence="3 4">
    <name type="scientific">Sphingosinicella rhizophila</name>
    <dbReference type="NCBI Taxonomy" id="3050082"/>
    <lineage>
        <taxon>Bacteria</taxon>
        <taxon>Pseudomonadati</taxon>
        <taxon>Pseudomonadota</taxon>
        <taxon>Alphaproteobacteria</taxon>
        <taxon>Sphingomonadales</taxon>
        <taxon>Sphingosinicellaceae</taxon>
        <taxon>Sphingosinicella</taxon>
    </lineage>
</organism>
<evidence type="ECO:0000256" key="1">
    <source>
        <dbReference type="PROSITE-ProRule" id="PRU00409"/>
    </source>
</evidence>
<dbReference type="EMBL" id="JAVUPU010000003">
    <property type="protein sequence ID" value="MDT9598984.1"/>
    <property type="molecule type" value="Genomic_DNA"/>
</dbReference>
<keyword evidence="1" id="KW-0067">ATP-binding</keyword>
<dbReference type="Gene3D" id="3.30.470.20">
    <property type="entry name" value="ATP-grasp fold, B domain"/>
    <property type="match status" value="2"/>
</dbReference>
<dbReference type="PANTHER" id="PTHR21621">
    <property type="entry name" value="RIBOSOMAL PROTEIN S6 MODIFICATION PROTEIN"/>
    <property type="match status" value="1"/>
</dbReference>
<protein>
    <recommendedName>
        <fullName evidence="2">ATP-grasp domain-containing protein</fullName>
    </recommendedName>
</protein>
<evidence type="ECO:0000259" key="2">
    <source>
        <dbReference type="PROSITE" id="PS50975"/>
    </source>
</evidence>
<proteinExistence type="predicted"/>
<keyword evidence="1" id="KW-0547">Nucleotide-binding</keyword>
<gene>
    <name evidence="3" type="ORF">RQX22_08480</name>
</gene>
<evidence type="ECO:0000313" key="4">
    <source>
        <dbReference type="Proteomes" id="UP001259572"/>
    </source>
</evidence>
<accession>A0ABU3Q7A3</accession>
<reference evidence="3 4" key="1">
    <citation type="submission" date="2023-05" db="EMBL/GenBank/DDBJ databases">
        <authorList>
            <person name="Guo Y."/>
        </authorList>
    </citation>
    <scope>NUCLEOTIDE SEQUENCE [LARGE SCALE GENOMIC DNA]</scope>
    <source>
        <strain evidence="3 4">GR2756</strain>
    </source>
</reference>
<dbReference type="PANTHER" id="PTHR21621:SF0">
    <property type="entry name" value="BETA-CITRYLGLUTAMATE SYNTHASE B-RELATED"/>
    <property type="match status" value="1"/>
</dbReference>
<evidence type="ECO:0000313" key="3">
    <source>
        <dbReference type="EMBL" id="MDT9598984.1"/>
    </source>
</evidence>
<dbReference type="SUPFAM" id="SSF56059">
    <property type="entry name" value="Glutathione synthetase ATP-binding domain-like"/>
    <property type="match status" value="1"/>
</dbReference>